<accession>A0A1B0C334</accession>
<name>A0A1B0C334_9MUSC</name>
<dbReference type="VEuPathDB" id="VectorBase:GPPI047797"/>
<sequence length="329" mass="37630">MTDDLTRAPRVGKLDVVIKYLINPDVFMNEDNTSGPSTSRVQAEKEELKRRLAIYEGQVVEPEAESVVPDVETIREVERKLSPLDKVLQLQLTVLYSRANDATMGCNYLDERKSAVRNLATPFNMVINSHLSTRSNLVSKALLDSINMAKDIGFDVRAVVCDRNTTYKEAVHTLPRSRKQVAFDQAHEVFYSALDQKMIEKNIGKRIQATVVAELVFFKTAGSCSRGMVHRRNLLGFMLFMLLRSKNRESDSKNVLRRRPPPHINEDPLYPKVKFIMAYAYRGATHLKQFARRLSRYLKGGVENRARKQAIVLEQPSQFEDALQRFLLN</sequence>
<reference evidence="2" key="1">
    <citation type="submission" date="2015-01" db="EMBL/GenBank/DDBJ databases">
        <authorList>
            <person name="Aksoy S."/>
            <person name="Warren W."/>
            <person name="Wilson R.K."/>
        </authorList>
    </citation>
    <scope>NUCLEOTIDE SEQUENCE [LARGE SCALE GENOMIC DNA]</scope>
    <source>
        <strain evidence="2">IAEA</strain>
    </source>
</reference>
<protein>
    <submittedName>
        <fullName evidence="1">Uncharacterized protein</fullName>
    </submittedName>
</protein>
<evidence type="ECO:0000313" key="1">
    <source>
        <dbReference type="EnsemblMetazoa" id="GPPI047797-PA"/>
    </source>
</evidence>
<keyword evidence="2" id="KW-1185">Reference proteome</keyword>
<reference evidence="1" key="2">
    <citation type="submission" date="2020-05" db="UniProtKB">
        <authorList>
            <consortium name="EnsemblMetazoa"/>
        </authorList>
    </citation>
    <scope>IDENTIFICATION</scope>
    <source>
        <strain evidence="1">IAEA</strain>
    </source>
</reference>
<dbReference type="AlphaFoldDB" id="A0A1B0C334"/>
<dbReference type="Proteomes" id="UP000092460">
    <property type="component" value="Unassembled WGS sequence"/>
</dbReference>
<dbReference type="EnsemblMetazoa" id="GPPI047797-RA">
    <property type="protein sequence ID" value="GPPI047797-PA"/>
    <property type="gene ID" value="GPPI047797"/>
</dbReference>
<dbReference type="EMBL" id="JXJN01024777">
    <property type="status" value="NOT_ANNOTATED_CDS"/>
    <property type="molecule type" value="Genomic_DNA"/>
</dbReference>
<organism evidence="1 2">
    <name type="scientific">Glossina palpalis gambiensis</name>
    <dbReference type="NCBI Taxonomy" id="67801"/>
    <lineage>
        <taxon>Eukaryota</taxon>
        <taxon>Metazoa</taxon>
        <taxon>Ecdysozoa</taxon>
        <taxon>Arthropoda</taxon>
        <taxon>Hexapoda</taxon>
        <taxon>Insecta</taxon>
        <taxon>Pterygota</taxon>
        <taxon>Neoptera</taxon>
        <taxon>Endopterygota</taxon>
        <taxon>Diptera</taxon>
        <taxon>Brachycera</taxon>
        <taxon>Muscomorpha</taxon>
        <taxon>Hippoboscoidea</taxon>
        <taxon>Glossinidae</taxon>
        <taxon>Glossina</taxon>
    </lineage>
</organism>
<proteinExistence type="predicted"/>
<evidence type="ECO:0000313" key="2">
    <source>
        <dbReference type="Proteomes" id="UP000092460"/>
    </source>
</evidence>